<reference evidence="6 7" key="1">
    <citation type="journal article" date="2015" name="Sci. Rep.">
        <title>Genome of the facultative scuticociliatosis pathogen Pseudocohnilembus persalinus provides insight into its virulence through horizontal gene transfer.</title>
        <authorList>
            <person name="Xiong J."/>
            <person name="Wang G."/>
            <person name="Cheng J."/>
            <person name="Tian M."/>
            <person name="Pan X."/>
            <person name="Warren A."/>
            <person name="Jiang C."/>
            <person name="Yuan D."/>
            <person name="Miao W."/>
        </authorList>
    </citation>
    <scope>NUCLEOTIDE SEQUENCE [LARGE SCALE GENOMIC DNA]</scope>
    <source>
        <strain evidence="6">36N120E</strain>
    </source>
</reference>
<dbReference type="PRINTS" id="PR00143">
    <property type="entry name" value="CITRTSNTHASE"/>
</dbReference>
<evidence type="ECO:0000256" key="2">
    <source>
        <dbReference type="ARBA" id="ARBA00010566"/>
    </source>
</evidence>
<dbReference type="PANTHER" id="PTHR42871">
    <property type="entry name" value="CITRATE SYNTHASE"/>
    <property type="match status" value="1"/>
</dbReference>
<evidence type="ECO:0000256" key="5">
    <source>
        <dbReference type="RuleBase" id="RU000441"/>
    </source>
</evidence>
<dbReference type="AlphaFoldDB" id="A0A0V0R107"/>
<dbReference type="Gene3D" id="1.10.230.10">
    <property type="entry name" value="Cytochrome P450-Terp, domain 2"/>
    <property type="match status" value="1"/>
</dbReference>
<dbReference type="NCBIfam" id="TIGR01798">
    <property type="entry name" value="cit_synth_I"/>
    <property type="match status" value="1"/>
</dbReference>
<dbReference type="GO" id="GO:0005737">
    <property type="term" value="C:cytoplasm"/>
    <property type="evidence" value="ECO:0007669"/>
    <property type="project" value="InterPro"/>
</dbReference>
<evidence type="ECO:0000313" key="6">
    <source>
        <dbReference type="EMBL" id="KRX08222.1"/>
    </source>
</evidence>
<dbReference type="InterPro" id="IPR016142">
    <property type="entry name" value="Citrate_synth-like_lrg_a-sub"/>
</dbReference>
<dbReference type="SUPFAM" id="SSF48256">
    <property type="entry name" value="Citrate synthase"/>
    <property type="match status" value="1"/>
</dbReference>
<comment type="pathway">
    <text evidence="1">Carbohydrate metabolism; tricarboxylic acid cycle; isocitrate from oxaloacetate: step 1/2.</text>
</comment>
<gene>
    <name evidence="6" type="ORF">PPERSA_11699</name>
</gene>
<sequence>MHKASKSTRIDDLFKTNQNQEETVFEVQERLRKMSFETMRKKAEKIRPQIPEPKEHATLELPDGKVIQIPILKPVNGNKMLDIRQLYTQCGHFTFDPGFTSTGSCSSTITFIDGNKGELRYRGYDISDLAENSTFSEVCYLLMFGDLPDQKELNRYESLIVSEMFLHQKHIKMYEGYQKDAHPMAMLIGMTGAGASFLHGRTDIFDSRDRENIQIKSVAQVAAIAAHSYRNSTGLPLVNPKKQYGFMKNFLYMMFSNPMEEEFNINPKIVRALEVIFIVHADHEQNASTSTARISGSSLANPYSVLSAAMGSLWGPAHGGANEAVLKMLKQIGSVENIPQFLEDVKNKKQRLMGFGHRVYKNFDPRATIMKKMCHDVLNIVNKKDDQLLKLAIELEKIALQDEYFISRKLYPNVDFYTGIIYNALDIPENMFTVLFAVARTIGWISHWNEQLHENLQKIGRPRQMYVGKTIRQFIPLSSRAIKQDSQIQDIPKKSKLTQIPIL</sequence>
<dbReference type="InterPro" id="IPR016143">
    <property type="entry name" value="Citrate_synth-like_sm_a-sub"/>
</dbReference>
<accession>A0A0V0R107</accession>
<comment type="caution">
    <text evidence="6">The sequence shown here is derived from an EMBL/GenBank/DDBJ whole genome shotgun (WGS) entry which is preliminary data.</text>
</comment>
<dbReference type="NCBIfam" id="NF004126">
    <property type="entry name" value="PRK05614.1"/>
    <property type="match status" value="1"/>
</dbReference>
<name>A0A0V0R107_PSEPJ</name>
<comment type="similarity">
    <text evidence="2 5">Belongs to the citrate synthase family.</text>
</comment>
<dbReference type="Gene3D" id="2.20.28.60">
    <property type="match status" value="1"/>
</dbReference>
<evidence type="ECO:0000256" key="3">
    <source>
        <dbReference type="ARBA" id="ARBA00022532"/>
    </source>
</evidence>
<keyword evidence="3" id="KW-0816">Tricarboxylic acid cycle</keyword>
<dbReference type="Pfam" id="PF00285">
    <property type="entry name" value="Citrate_synt"/>
    <property type="match status" value="1"/>
</dbReference>
<dbReference type="GO" id="GO:0046912">
    <property type="term" value="F:acyltransferase activity, acyl groups converted into alkyl on transfer"/>
    <property type="evidence" value="ECO:0007669"/>
    <property type="project" value="InterPro"/>
</dbReference>
<dbReference type="PROSITE" id="PS00480">
    <property type="entry name" value="CITRATE_SYNTHASE"/>
    <property type="match status" value="1"/>
</dbReference>
<dbReference type="InterPro" id="IPR002020">
    <property type="entry name" value="Citrate_synthase"/>
</dbReference>
<dbReference type="EMBL" id="LDAU01000069">
    <property type="protein sequence ID" value="KRX08222.1"/>
    <property type="molecule type" value="Genomic_DNA"/>
</dbReference>
<evidence type="ECO:0000313" key="7">
    <source>
        <dbReference type="Proteomes" id="UP000054937"/>
    </source>
</evidence>
<dbReference type="GO" id="GO:0006099">
    <property type="term" value="P:tricarboxylic acid cycle"/>
    <property type="evidence" value="ECO:0007669"/>
    <property type="project" value="UniProtKB-UniPathway"/>
</dbReference>
<proteinExistence type="inferred from homology"/>
<dbReference type="InterPro" id="IPR010953">
    <property type="entry name" value="Citrate_synthase_typ-I"/>
</dbReference>
<organism evidence="6 7">
    <name type="scientific">Pseudocohnilembus persalinus</name>
    <name type="common">Ciliate</name>
    <dbReference type="NCBI Taxonomy" id="266149"/>
    <lineage>
        <taxon>Eukaryota</taxon>
        <taxon>Sar</taxon>
        <taxon>Alveolata</taxon>
        <taxon>Ciliophora</taxon>
        <taxon>Intramacronucleata</taxon>
        <taxon>Oligohymenophorea</taxon>
        <taxon>Scuticociliatia</taxon>
        <taxon>Philasterida</taxon>
        <taxon>Pseudocohnilembidae</taxon>
        <taxon>Pseudocohnilembus</taxon>
    </lineage>
</organism>
<dbReference type="InterPro" id="IPR019810">
    <property type="entry name" value="Citrate_synthase_AS"/>
</dbReference>
<dbReference type="FunFam" id="1.10.230.10:FF:000002">
    <property type="entry name" value="Citrate synthase"/>
    <property type="match status" value="1"/>
</dbReference>
<dbReference type="UniPathway" id="UPA00223">
    <property type="reaction ID" value="UER00717"/>
</dbReference>
<dbReference type="InterPro" id="IPR036969">
    <property type="entry name" value="Citrate_synthase_sf"/>
</dbReference>
<protein>
    <recommendedName>
        <fullName evidence="5">Citrate synthase</fullName>
    </recommendedName>
</protein>
<dbReference type="Proteomes" id="UP000054937">
    <property type="component" value="Unassembled WGS sequence"/>
</dbReference>
<keyword evidence="7" id="KW-1185">Reference proteome</keyword>
<dbReference type="Gene3D" id="1.10.580.10">
    <property type="entry name" value="Citrate Synthase, domain 1"/>
    <property type="match status" value="1"/>
</dbReference>
<evidence type="ECO:0000256" key="1">
    <source>
        <dbReference type="ARBA" id="ARBA00004751"/>
    </source>
</evidence>
<dbReference type="OMA" id="DANPAHM"/>
<keyword evidence="4 5" id="KW-0808">Transferase</keyword>
<dbReference type="InParanoid" id="A0A0V0R107"/>
<dbReference type="PANTHER" id="PTHR42871:SF1">
    <property type="entry name" value="CITRATE SYNTHASE"/>
    <property type="match status" value="1"/>
</dbReference>
<dbReference type="OrthoDB" id="435022at2759"/>
<evidence type="ECO:0000256" key="4">
    <source>
        <dbReference type="ARBA" id="ARBA00022679"/>
    </source>
</evidence>